<dbReference type="PROSITE" id="PS51718">
    <property type="entry name" value="G_DYNAMIN_2"/>
    <property type="match status" value="1"/>
</dbReference>
<dbReference type="Gene3D" id="1.20.120.1240">
    <property type="entry name" value="Dynamin, middle domain"/>
    <property type="match status" value="1"/>
</dbReference>
<evidence type="ECO:0000256" key="3">
    <source>
        <dbReference type="SAM" id="MobiDB-lite"/>
    </source>
</evidence>
<keyword evidence="2" id="KW-0342">GTP-binding</keyword>
<dbReference type="SMART" id="SM00053">
    <property type="entry name" value="DYNc"/>
    <property type="match status" value="1"/>
</dbReference>
<reference evidence="6" key="1">
    <citation type="journal article" date="2020" name="Stud. Mycol.">
        <title>101 Dothideomycetes genomes: a test case for predicting lifestyles and emergence of pathogens.</title>
        <authorList>
            <person name="Haridas S."/>
            <person name="Albert R."/>
            <person name="Binder M."/>
            <person name="Bloem J."/>
            <person name="Labutti K."/>
            <person name="Salamov A."/>
            <person name="Andreopoulos B."/>
            <person name="Baker S."/>
            <person name="Barry K."/>
            <person name="Bills G."/>
            <person name="Bluhm B."/>
            <person name="Cannon C."/>
            <person name="Castanera R."/>
            <person name="Culley D."/>
            <person name="Daum C."/>
            <person name="Ezra D."/>
            <person name="Gonzalez J."/>
            <person name="Henrissat B."/>
            <person name="Kuo A."/>
            <person name="Liang C."/>
            <person name="Lipzen A."/>
            <person name="Lutzoni F."/>
            <person name="Magnuson J."/>
            <person name="Mondo S."/>
            <person name="Nolan M."/>
            <person name="Ohm R."/>
            <person name="Pangilinan J."/>
            <person name="Park H.-J."/>
            <person name="Ramirez L."/>
            <person name="Alfaro M."/>
            <person name="Sun H."/>
            <person name="Tritt A."/>
            <person name="Yoshinaga Y."/>
            <person name="Zwiers L.-H."/>
            <person name="Turgeon B."/>
            <person name="Goodwin S."/>
            <person name="Spatafora J."/>
            <person name="Crous P."/>
            <person name="Grigoriev I."/>
        </authorList>
    </citation>
    <scope>NUCLEOTIDE SEQUENCE</scope>
    <source>
        <strain evidence="6">CBS 121167</strain>
    </source>
</reference>
<feature type="region of interest" description="Disordered" evidence="3">
    <location>
        <begin position="407"/>
        <end position="465"/>
    </location>
</feature>
<dbReference type="Proteomes" id="UP000799438">
    <property type="component" value="Unassembled WGS sequence"/>
</dbReference>
<evidence type="ECO:0000313" key="7">
    <source>
        <dbReference type="Proteomes" id="UP000799438"/>
    </source>
</evidence>
<sequence length="753" mass="86266">MSENAIHSLADPSMLEQIDHLFACNVGHHIDLPQIVVVGDQSSGKSSVLEGLTRLPFPRDSALCTRFATQIIFRRAPVQSVSVSIVPGKGSSDNHVETLKAWKRDDIETLEKDVFAEVMDEAHEVMGISRGLQPLRTFSSDVLRIEVTGPEKEHFSVIDVPGIFQNTGKGNVTKEDIIFVRNMVGGYMKNSRSIMLTVVPANADPANQSILQMAEDVDKEGRRTLGVLTKPDLVDKGAEQNVIDMVLNRSHVLRYGWFMVKNPGQSDLRTPNFDRYMAEKIFFETEERWRGLSSDRCGVDALRDRLQELLAIHIQQEFPKVKSEVNKSLRRCRKNLDALGPRRDTPMEQSRFLIDMATRFQEVTSKALDAKYVDDCFTKHSALKVATLVANRNEAFSTEFEKHGHTYQFKENWSEEKQEDSDVDDNDEDEEEKTEDEESEDEEDEDEEDDTIDFGHSGSSDGERVMVKRTNATRRGLSAQHISNYADELEDILYSKKYLPHPRRKGVLRWLNNIYINSRGFELGQFDPSLLANTMKEQSKSWDHLSYRYISDVVETTHDYINTLLQIVCPDEGICQRIKSAIMDGLMERYQRAFDQVKFILHVERLGTPATQNHYFNDNLQKFRQDRNRKAAEGKSFKPWEDGEAVVYLSDITQTQSMSNKAHTVQELHDILKSYYKVARKRVVDTLCMQAVTYHLISGPDTPLRLFSPNFVSRLSAEKLDEITRENSLVKHRRAQLLKEAEDLEKGKMILSR</sequence>
<dbReference type="GO" id="GO:0005874">
    <property type="term" value="C:microtubule"/>
    <property type="evidence" value="ECO:0007669"/>
    <property type="project" value="TreeGrafter"/>
</dbReference>
<dbReference type="Pfam" id="PF02212">
    <property type="entry name" value="GED"/>
    <property type="match status" value="1"/>
</dbReference>
<dbReference type="GO" id="GO:0016020">
    <property type="term" value="C:membrane"/>
    <property type="evidence" value="ECO:0007669"/>
    <property type="project" value="TreeGrafter"/>
</dbReference>
<dbReference type="EMBL" id="ML995507">
    <property type="protein sequence ID" value="KAF2137063.1"/>
    <property type="molecule type" value="Genomic_DNA"/>
</dbReference>
<dbReference type="InterPro" id="IPR027417">
    <property type="entry name" value="P-loop_NTPase"/>
</dbReference>
<dbReference type="InterPro" id="IPR000375">
    <property type="entry name" value="Dynamin_stalk"/>
</dbReference>
<dbReference type="PANTHER" id="PTHR11566">
    <property type="entry name" value="DYNAMIN"/>
    <property type="match status" value="1"/>
</dbReference>
<dbReference type="GO" id="GO:0008017">
    <property type="term" value="F:microtubule binding"/>
    <property type="evidence" value="ECO:0007669"/>
    <property type="project" value="TreeGrafter"/>
</dbReference>
<dbReference type="Pfam" id="PF00350">
    <property type="entry name" value="Dynamin_N"/>
    <property type="match status" value="1"/>
</dbReference>
<evidence type="ECO:0000256" key="2">
    <source>
        <dbReference type="ARBA" id="ARBA00023134"/>
    </source>
</evidence>
<dbReference type="Gene3D" id="3.40.50.300">
    <property type="entry name" value="P-loop containing nucleotide triphosphate hydrolases"/>
    <property type="match status" value="1"/>
</dbReference>
<dbReference type="SUPFAM" id="SSF52540">
    <property type="entry name" value="P-loop containing nucleoside triphosphate hydrolases"/>
    <property type="match status" value="1"/>
</dbReference>
<evidence type="ECO:0000259" key="4">
    <source>
        <dbReference type="PROSITE" id="PS51388"/>
    </source>
</evidence>
<dbReference type="GO" id="GO:0000266">
    <property type="term" value="P:mitochondrial fission"/>
    <property type="evidence" value="ECO:0007669"/>
    <property type="project" value="TreeGrafter"/>
</dbReference>
<dbReference type="GO" id="GO:0005739">
    <property type="term" value="C:mitochondrion"/>
    <property type="evidence" value="ECO:0007669"/>
    <property type="project" value="TreeGrafter"/>
</dbReference>
<feature type="domain" description="GED" evidence="4">
    <location>
        <begin position="665"/>
        <end position="753"/>
    </location>
</feature>
<evidence type="ECO:0008006" key="8">
    <source>
        <dbReference type="Google" id="ProtNLM"/>
    </source>
</evidence>
<dbReference type="InterPro" id="IPR020850">
    <property type="entry name" value="GED_dom"/>
</dbReference>
<dbReference type="InterPro" id="IPR003130">
    <property type="entry name" value="GED"/>
</dbReference>
<evidence type="ECO:0000259" key="5">
    <source>
        <dbReference type="PROSITE" id="PS51718"/>
    </source>
</evidence>
<evidence type="ECO:0000313" key="6">
    <source>
        <dbReference type="EMBL" id="KAF2137063.1"/>
    </source>
</evidence>
<organism evidence="6 7">
    <name type="scientific">Aplosporella prunicola CBS 121167</name>
    <dbReference type="NCBI Taxonomy" id="1176127"/>
    <lineage>
        <taxon>Eukaryota</taxon>
        <taxon>Fungi</taxon>
        <taxon>Dikarya</taxon>
        <taxon>Ascomycota</taxon>
        <taxon>Pezizomycotina</taxon>
        <taxon>Dothideomycetes</taxon>
        <taxon>Dothideomycetes incertae sedis</taxon>
        <taxon>Botryosphaeriales</taxon>
        <taxon>Aplosporellaceae</taxon>
        <taxon>Aplosporella</taxon>
    </lineage>
</organism>
<accession>A0A6A6B0W0</accession>
<gene>
    <name evidence="6" type="ORF">K452DRAFT_353671</name>
</gene>
<name>A0A6A6B0W0_9PEZI</name>
<dbReference type="GO" id="GO:0005525">
    <property type="term" value="F:GTP binding"/>
    <property type="evidence" value="ECO:0007669"/>
    <property type="project" value="InterPro"/>
</dbReference>
<dbReference type="GO" id="GO:0016559">
    <property type="term" value="P:peroxisome fission"/>
    <property type="evidence" value="ECO:0007669"/>
    <property type="project" value="TreeGrafter"/>
</dbReference>
<feature type="compositionally biased region" description="Acidic residues" evidence="3">
    <location>
        <begin position="417"/>
        <end position="452"/>
    </location>
</feature>
<dbReference type="OrthoDB" id="415706at2759"/>
<dbReference type="GO" id="GO:0006897">
    <property type="term" value="P:endocytosis"/>
    <property type="evidence" value="ECO:0007669"/>
    <property type="project" value="TreeGrafter"/>
</dbReference>
<proteinExistence type="predicted"/>
<dbReference type="InterPro" id="IPR001401">
    <property type="entry name" value="Dynamin_GTPase"/>
</dbReference>
<dbReference type="Pfam" id="PF01031">
    <property type="entry name" value="Dynamin_M"/>
    <property type="match status" value="1"/>
</dbReference>
<dbReference type="PRINTS" id="PR00195">
    <property type="entry name" value="DYNAMIN"/>
</dbReference>
<protein>
    <recommendedName>
        <fullName evidence="8">GED domain-containing protein</fullName>
    </recommendedName>
</protein>
<keyword evidence="1" id="KW-0547">Nucleotide-binding</keyword>
<dbReference type="CDD" id="cd08771">
    <property type="entry name" value="DLP_1"/>
    <property type="match status" value="1"/>
</dbReference>
<dbReference type="InterPro" id="IPR022812">
    <property type="entry name" value="Dynamin"/>
</dbReference>
<dbReference type="AlphaFoldDB" id="A0A6A6B0W0"/>
<dbReference type="InterPro" id="IPR030381">
    <property type="entry name" value="G_DYNAMIN_dom"/>
</dbReference>
<evidence type="ECO:0000256" key="1">
    <source>
        <dbReference type="ARBA" id="ARBA00022741"/>
    </source>
</evidence>
<dbReference type="GeneID" id="54303345"/>
<dbReference type="PROSITE" id="PS51388">
    <property type="entry name" value="GED"/>
    <property type="match status" value="1"/>
</dbReference>
<dbReference type="FunFam" id="3.40.50.300:FF:001425">
    <property type="entry name" value="Dynamin GTPase, putative"/>
    <property type="match status" value="1"/>
</dbReference>
<dbReference type="InterPro" id="IPR045063">
    <property type="entry name" value="Dynamin_N"/>
</dbReference>
<keyword evidence="7" id="KW-1185">Reference proteome</keyword>
<dbReference type="GO" id="GO:0003924">
    <property type="term" value="F:GTPase activity"/>
    <property type="evidence" value="ECO:0007669"/>
    <property type="project" value="InterPro"/>
</dbReference>
<dbReference type="GO" id="GO:0048312">
    <property type="term" value="P:intracellular distribution of mitochondria"/>
    <property type="evidence" value="ECO:0007669"/>
    <property type="project" value="TreeGrafter"/>
</dbReference>
<feature type="domain" description="Dynamin-type G" evidence="5">
    <location>
        <begin position="29"/>
        <end position="319"/>
    </location>
</feature>
<dbReference type="RefSeq" id="XP_033392781.1">
    <property type="nucleotide sequence ID" value="XM_033545839.1"/>
</dbReference>
<dbReference type="PANTHER" id="PTHR11566:SF215">
    <property type="entry name" value="DYNAMIN GTPASE"/>
    <property type="match status" value="1"/>
</dbReference>